<dbReference type="RefSeq" id="WP_091912064.1">
    <property type="nucleotide sequence ID" value="NZ_FNLO01000013.1"/>
</dbReference>
<keyword evidence="3" id="KW-1185">Reference proteome</keyword>
<feature type="domain" description="Amidase" evidence="1">
    <location>
        <begin position="142"/>
        <end position="565"/>
    </location>
</feature>
<reference evidence="3" key="1">
    <citation type="submission" date="2016-09" db="EMBL/GenBank/DDBJ databases">
        <authorList>
            <person name="Varghese N."/>
            <person name="Submissions S."/>
        </authorList>
    </citation>
    <scope>NUCLEOTIDE SEQUENCE [LARGE SCALE GENOMIC DNA]</scope>
    <source>
        <strain evidence="3">JS23</strain>
    </source>
</reference>
<dbReference type="STRING" id="1770053.SAMN05216551_113120"/>
<name>A0A1H2PUD3_9BURK</name>
<dbReference type="InterPro" id="IPR000120">
    <property type="entry name" value="Amidase"/>
</dbReference>
<gene>
    <name evidence="2" type="ORF">SAMN05216551_113120</name>
</gene>
<evidence type="ECO:0000313" key="2">
    <source>
        <dbReference type="EMBL" id="SDV50801.1"/>
    </source>
</evidence>
<dbReference type="InterPro" id="IPR023631">
    <property type="entry name" value="Amidase_dom"/>
</dbReference>
<dbReference type="InterPro" id="IPR036928">
    <property type="entry name" value="AS_sf"/>
</dbReference>
<organism evidence="2 3">
    <name type="scientific">Chitinasiproducens palmae</name>
    <dbReference type="NCBI Taxonomy" id="1770053"/>
    <lineage>
        <taxon>Bacteria</taxon>
        <taxon>Pseudomonadati</taxon>
        <taxon>Pseudomonadota</taxon>
        <taxon>Betaproteobacteria</taxon>
        <taxon>Burkholderiales</taxon>
        <taxon>Burkholderiaceae</taxon>
        <taxon>Chitinasiproducens</taxon>
    </lineage>
</organism>
<dbReference type="Gene3D" id="3.90.1300.10">
    <property type="entry name" value="Amidase signature (AS) domain"/>
    <property type="match status" value="1"/>
</dbReference>
<evidence type="ECO:0000259" key="1">
    <source>
        <dbReference type="Pfam" id="PF01425"/>
    </source>
</evidence>
<dbReference type="GO" id="GO:0016740">
    <property type="term" value="F:transferase activity"/>
    <property type="evidence" value="ECO:0007669"/>
    <property type="project" value="UniProtKB-KW"/>
</dbReference>
<dbReference type="Pfam" id="PF01425">
    <property type="entry name" value="Amidase"/>
    <property type="match status" value="1"/>
</dbReference>
<sequence>MREADIMATEVSREHAMQRPAETLRLSVAATAIAMHGVTPRTDPGTVASEMLRLNAQVRDGARAHLDYRAQPADFPATLRAVADPVHALRFDERTDDRRHGFGWHGEYDAASFSPSANRFPFNSLASAAAALRRGETTSVALTRHALALARHSASRLNAFVEIRAEDALAQAQRCDAEARAGHWRGPLHGIPLAHKDCFFREGQTMTVGARVTRAPLPGERTAHVLDRLDAAGAVSIGTLSLSEFVCGPTGQNPGFGDCANAWDPNRISGGSSSGSGVAVAAGIIYGALGSDTGGSTRLPAALNGLYGIKPTYGLVSRAGSFPRAFSLDTIGPLARTAGDCALLLSEVAGHDPADPSSSAMPVPDYAALLCAPSTRSARVGALLPVGGLDAEVQTAFDVFLRQVAQHYALRRDIPFATQETCYAMGDVLAKVEGATLHREWMSVQADRYSQAVFSRTEIGLHVPAARYLEALSVRARLLREFVEETMGDCDVLVCPTTPVTTPTREAADMEARDKVFGVVAALTRLTRAFNYLGVPVLNMPIGLDSHGMPIGVQLIGRPYGEARLFAMAAALAPALGWPHLAASAPTSPSAPPLTPLMP</sequence>
<evidence type="ECO:0000313" key="3">
    <source>
        <dbReference type="Proteomes" id="UP000243719"/>
    </source>
</evidence>
<dbReference type="AlphaFoldDB" id="A0A1H2PUD3"/>
<dbReference type="SUPFAM" id="SSF75304">
    <property type="entry name" value="Amidase signature (AS) enzymes"/>
    <property type="match status" value="1"/>
</dbReference>
<proteinExistence type="predicted"/>
<dbReference type="OrthoDB" id="9811471at2"/>
<keyword evidence="2" id="KW-0808">Transferase</keyword>
<dbReference type="PANTHER" id="PTHR11895:SF176">
    <property type="entry name" value="AMIDASE AMID-RELATED"/>
    <property type="match status" value="1"/>
</dbReference>
<accession>A0A1H2PUD3</accession>
<protein>
    <submittedName>
        <fullName evidence="2">Aspartyl/glutamyl-tRNA(Asn/Gln) amidotransferase subunit A</fullName>
    </submittedName>
</protein>
<dbReference type="Proteomes" id="UP000243719">
    <property type="component" value="Unassembled WGS sequence"/>
</dbReference>
<dbReference type="PANTHER" id="PTHR11895">
    <property type="entry name" value="TRANSAMIDASE"/>
    <property type="match status" value="1"/>
</dbReference>
<dbReference type="EMBL" id="FNLO01000013">
    <property type="protein sequence ID" value="SDV50801.1"/>
    <property type="molecule type" value="Genomic_DNA"/>
</dbReference>